<evidence type="ECO:0000313" key="1">
    <source>
        <dbReference type="EMBL" id="MBB3666485.1"/>
    </source>
</evidence>
<gene>
    <name evidence="1" type="ORF">FHX47_000078</name>
</gene>
<dbReference type="RefSeq" id="WP_183356933.1">
    <property type="nucleotide sequence ID" value="NZ_BAABKR010000004.1"/>
</dbReference>
<dbReference type="Gene3D" id="2.20.25.10">
    <property type="match status" value="1"/>
</dbReference>
<name>A0A7W5XK58_9MICC</name>
<organism evidence="1 2">
    <name type="scientific">Garicola koreensis</name>
    <dbReference type="NCBI Taxonomy" id="1262554"/>
    <lineage>
        <taxon>Bacteria</taxon>
        <taxon>Bacillati</taxon>
        <taxon>Actinomycetota</taxon>
        <taxon>Actinomycetes</taxon>
        <taxon>Micrococcales</taxon>
        <taxon>Micrococcaceae</taxon>
        <taxon>Garicola</taxon>
    </lineage>
</organism>
<dbReference type="Proteomes" id="UP000547528">
    <property type="component" value="Unassembled WGS sequence"/>
</dbReference>
<evidence type="ECO:0000313" key="2">
    <source>
        <dbReference type="Proteomes" id="UP000547528"/>
    </source>
</evidence>
<comment type="caution">
    <text evidence="1">The sequence shown here is derived from an EMBL/GenBank/DDBJ whole genome shotgun (WGS) entry which is preliminary data.</text>
</comment>
<reference evidence="1 2" key="1">
    <citation type="submission" date="2020-08" db="EMBL/GenBank/DDBJ databases">
        <title>Sequencing the genomes of 1000 actinobacteria strains.</title>
        <authorList>
            <person name="Klenk H.-P."/>
        </authorList>
    </citation>
    <scope>NUCLEOTIDE SEQUENCE [LARGE SCALE GENOMIC DNA]</scope>
    <source>
        <strain evidence="1 2">DSM 28238</strain>
    </source>
</reference>
<dbReference type="AlphaFoldDB" id="A0A7W5XK58"/>
<dbReference type="SUPFAM" id="SSF158997">
    <property type="entry name" value="Trm112p-like"/>
    <property type="match status" value="1"/>
</dbReference>
<keyword evidence="2" id="KW-1185">Reference proteome</keyword>
<proteinExistence type="predicted"/>
<dbReference type="EMBL" id="JACIBT010000001">
    <property type="protein sequence ID" value="MBB3666485.1"/>
    <property type="molecule type" value="Genomic_DNA"/>
</dbReference>
<sequence length="65" mass="6841">MSSTSSIADAIEPRILEILRCPVTGSALTQRGGALLVVADETIRYPIQHGVPKLLADAAEPEGKL</sequence>
<protein>
    <submittedName>
        <fullName evidence="1">Uncharacterized protein YbaR (Trm112 family)</fullName>
    </submittedName>
</protein>
<accession>A0A7W5XK58</accession>